<organism evidence="12">
    <name type="scientific">Amphimedon queenslandica</name>
    <name type="common">Sponge</name>
    <dbReference type="NCBI Taxonomy" id="400682"/>
    <lineage>
        <taxon>Eukaryota</taxon>
        <taxon>Metazoa</taxon>
        <taxon>Porifera</taxon>
        <taxon>Demospongiae</taxon>
        <taxon>Heteroscleromorpha</taxon>
        <taxon>Haplosclerida</taxon>
        <taxon>Niphatidae</taxon>
        <taxon>Amphimedon</taxon>
    </lineage>
</organism>
<dbReference type="EnsemblMetazoa" id="XM_003386922.3">
    <property type="protein sequence ID" value="XP_003386970.1"/>
    <property type="gene ID" value="LOC100638517"/>
</dbReference>
<dbReference type="PANTHER" id="PTHR12213:SF0">
    <property type="entry name" value="CORRINOID ADENOSYLTRANSFERASE MMAB"/>
    <property type="match status" value="1"/>
</dbReference>
<evidence type="ECO:0000256" key="7">
    <source>
        <dbReference type="ARBA" id="ARBA00056747"/>
    </source>
</evidence>
<dbReference type="EnsemblMetazoa" id="Aqu2.1.30389_001">
    <property type="protein sequence ID" value="Aqu2.1.30389_001"/>
    <property type="gene ID" value="Aqu2.1.30389"/>
</dbReference>
<dbReference type="GO" id="GO:0009235">
    <property type="term" value="P:cobalamin metabolic process"/>
    <property type="evidence" value="ECO:0007669"/>
    <property type="project" value="UniProtKB-ARBA"/>
</dbReference>
<dbReference type="PANTHER" id="PTHR12213">
    <property type="entry name" value="CORRINOID ADENOSYLTRANSFERASE"/>
    <property type="match status" value="1"/>
</dbReference>
<comment type="function">
    <text evidence="7">Converts cob(I)alamin to adenosylcobalamin (adenosylcob(III)alamin), a coenzyme for methylmalonyl-CoA mutase, therefore participates in the final step of the vitamin B12 conversion. Generates adenosylcobalamin (AdoCbl) and directly delivers the cofactor to MUT in a transfer that is stimulated by ATP-binding to MMAB and gated by MMAA.</text>
</comment>
<dbReference type="Gene3D" id="1.20.1200.10">
    <property type="entry name" value="Cobalamin adenosyltransferase-like"/>
    <property type="match status" value="1"/>
</dbReference>
<dbReference type="InParanoid" id="A0A1X7US93"/>
<gene>
    <name evidence="12" type="primary">100638517</name>
</gene>
<dbReference type="GO" id="GO:0005524">
    <property type="term" value="F:ATP binding"/>
    <property type="evidence" value="ECO:0007669"/>
    <property type="project" value="UniProtKB-UniRule"/>
</dbReference>
<dbReference type="FunFam" id="1.20.1200.10:FF:000001">
    <property type="entry name" value="Cob(I)yrinic acid a,c-diamide adenosyltransferase"/>
    <property type="match status" value="1"/>
</dbReference>
<evidence type="ECO:0000256" key="5">
    <source>
        <dbReference type="ARBA" id="ARBA00022840"/>
    </source>
</evidence>
<evidence type="ECO:0000256" key="1">
    <source>
        <dbReference type="ARBA" id="ARBA00007487"/>
    </source>
</evidence>
<keyword evidence="13" id="KW-1185">Reference proteome</keyword>
<evidence type="ECO:0000256" key="8">
    <source>
        <dbReference type="ARBA" id="ARBA00071654"/>
    </source>
</evidence>
<dbReference type="Proteomes" id="UP000007879">
    <property type="component" value="Unassembled WGS sequence"/>
</dbReference>
<evidence type="ECO:0000256" key="4">
    <source>
        <dbReference type="ARBA" id="ARBA00022741"/>
    </source>
</evidence>
<reference evidence="13" key="1">
    <citation type="journal article" date="2010" name="Nature">
        <title>The Amphimedon queenslandica genome and the evolution of animal complexity.</title>
        <authorList>
            <person name="Srivastava M."/>
            <person name="Simakov O."/>
            <person name="Chapman J."/>
            <person name="Fahey B."/>
            <person name="Gauthier M.E."/>
            <person name="Mitros T."/>
            <person name="Richards G.S."/>
            <person name="Conaco C."/>
            <person name="Dacre M."/>
            <person name="Hellsten U."/>
            <person name="Larroux C."/>
            <person name="Putnam N.H."/>
            <person name="Stanke M."/>
            <person name="Adamska M."/>
            <person name="Darling A."/>
            <person name="Degnan S.M."/>
            <person name="Oakley T.H."/>
            <person name="Plachetzki D.C."/>
            <person name="Zhai Y."/>
            <person name="Adamski M."/>
            <person name="Calcino A."/>
            <person name="Cummins S.F."/>
            <person name="Goodstein D.M."/>
            <person name="Harris C."/>
            <person name="Jackson D.J."/>
            <person name="Leys S.P."/>
            <person name="Shu S."/>
            <person name="Woodcroft B.J."/>
            <person name="Vervoort M."/>
            <person name="Kosik K.S."/>
            <person name="Manning G."/>
            <person name="Degnan B.M."/>
            <person name="Rokhsar D.S."/>
        </authorList>
    </citation>
    <scope>NUCLEOTIDE SEQUENCE [LARGE SCALE GENOMIC DNA]</scope>
</reference>
<dbReference type="eggNOG" id="ENOG502QS64">
    <property type="taxonomic scope" value="Eukaryota"/>
</dbReference>
<comment type="subunit">
    <text evidence="2">Homotrimer.</text>
</comment>
<evidence type="ECO:0000256" key="2">
    <source>
        <dbReference type="ARBA" id="ARBA00011233"/>
    </source>
</evidence>
<dbReference type="OrthoDB" id="549173at2759"/>
<evidence type="ECO:0000313" key="13">
    <source>
        <dbReference type="Proteomes" id="UP000007879"/>
    </source>
</evidence>
<keyword evidence="4 10" id="KW-0547">Nucleotide-binding</keyword>
<sequence>MGVRLMSLHRILRTFLSTKRNYSTDGGRIRIYTRTGDKGTSSNYAGQRLPKDDALFEALGSNDELSSSLGLAREFCGPQSTLPDKLQEIQCLLQDIGSHLATPRSSATPTKLAHTDFSMSHVTKLEKWIDELDDQLPPLTNFILPSGGKASSFLHLSRTICRRTERRVVPLYRDGQVDEAVFKYLNRLSDFLFNAARFEAQLEGKEEVIYQRK</sequence>
<feature type="domain" description="Cobalamin adenosyltransferase-like" evidence="11">
    <location>
        <begin position="31"/>
        <end position="198"/>
    </location>
</feature>
<evidence type="ECO:0000256" key="9">
    <source>
        <dbReference type="ARBA" id="ARBA00075216"/>
    </source>
</evidence>
<dbReference type="GO" id="GO:0008817">
    <property type="term" value="F:corrinoid adenosyltransferase activity"/>
    <property type="evidence" value="ECO:0007669"/>
    <property type="project" value="TreeGrafter"/>
</dbReference>
<evidence type="ECO:0000256" key="6">
    <source>
        <dbReference type="ARBA" id="ARBA00051988"/>
    </source>
</evidence>
<evidence type="ECO:0000259" key="11">
    <source>
        <dbReference type="Pfam" id="PF01923"/>
    </source>
</evidence>
<dbReference type="AlphaFoldDB" id="A0A1X7US93"/>
<comment type="similarity">
    <text evidence="1 10">Belongs to the Cob(I)alamin adenosyltransferase family.</text>
</comment>
<proteinExistence type="inferred from homology"/>
<dbReference type="InterPro" id="IPR029499">
    <property type="entry name" value="PduO-typ"/>
</dbReference>
<comment type="catalytic activity">
    <reaction evidence="6">
        <text>cob(I)alamin-[corrinoid adenosyltransferase] + ATP = apo-[corrinoid adenosyltransferase] + adenosylcob(III)alamin + triphosphate</text>
        <dbReference type="Rhea" id="RHEA:56796"/>
        <dbReference type="Rhea" id="RHEA-COMP:14743"/>
        <dbReference type="Rhea" id="RHEA-COMP:14744"/>
        <dbReference type="ChEBI" id="CHEBI:18036"/>
        <dbReference type="ChEBI" id="CHEBI:18408"/>
        <dbReference type="ChEBI" id="CHEBI:30616"/>
        <dbReference type="ChEBI" id="CHEBI:60488"/>
        <dbReference type="ChEBI" id="CHEBI:83228"/>
    </reaction>
    <physiologicalReaction direction="left-to-right" evidence="6">
        <dbReference type="Rhea" id="RHEA:56797"/>
    </physiologicalReaction>
</comment>
<accession>A0A1X7US93</accession>
<evidence type="ECO:0000256" key="3">
    <source>
        <dbReference type="ARBA" id="ARBA00022679"/>
    </source>
</evidence>
<dbReference type="SUPFAM" id="SSF89028">
    <property type="entry name" value="Cobalamin adenosyltransferase-like"/>
    <property type="match status" value="1"/>
</dbReference>
<keyword evidence="3 10" id="KW-0808">Transferase</keyword>
<dbReference type="KEGG" id="aqu:100638517"/>
<reference evidence="12" key="2">
    <citation type="submission" date="2017-05" db="UniProtKB">
        <authorList>
            <consortium name="EnsemblMetazoa"/>
        </authorList>
    </citation>
    <scope>IDENTIFICATION</scope>
</reference>
<evidence type="ECO:0000256" key="10">
    <source>
        <dbReference type="RuleBase" id="RU366026"/>
    </source>
</evidence>
<dbReference type="Pfam" id="PF01923">
    <property type="entry name" value="Cob_adeno_trans"/>
    <property type="match status" value="1"/>
</dbReference>
<keyword evidence="5 10" id="KW-0067">ATP-binding</keyword>
<dbReference type="STRING" id="400682.A0A1X7US93"/>
<name>A0A1X7US93_AMPQE</name>
<protein>
    <recommendedName>
        <fullName evidence="8">Corrinoid adenosyltransferase MMAB</fullName>
    </recommendedName>
    <alternativeName>
        <fullName evidence="9">ATP:co(I)rrinoid adenosyltransferase MMAB</fullName>
    </alternativeName>
</protein>
<dbReference type="InterPro" id="IPR036451">
    <property type="entry name" value="CblAdoTrfase-like_sf"/>
</dbReference>
<dbReference type="NCBIfam" id="TIGR00636">
    <property type="entry name" value="PduO_Nterm"/>
    <property type="match status" value="1"/>
</dbReference>
<dbReference type="InterPro" id="IPR016030">
    <property type="entry name" value="CblAdoTrfase-like"/>
</dbReference>
<evidence type="ECO:0000313" key="12">
    <source>
        <dbReference type="EnsemblMetazoa" id="Aqu2.1.30389_001"/>
    </source>
</evidence>